<dbReference type="SUPFAM" id="SSF51261">
    <property type="entry name" value="Duplicated hybrid motif"/>
    <property type="match status" value="1"/>
</dbReference>
<keyword evidence="3" id="KW-0762">Sugar transport</keyword>
<gene>
    <name evidence="8" type="ORF">SAMN05421790_11245</name>
</gene>
<keyword evidence="2" id="KW-0813">Transport</keyword>
<dbReference type="AlphaFoldDB" id="A0A1N7PEA8"/>
<evidence type="ECO:0000256" key="4">
    <source>
        <dbReference type="ARBA" id="ARBA00022679"/>
    </source>
</evidence>
<protein>
    <submittedName>
        <fullName evidence="8">PTS system IIA component, Glc family</fullName>
    </submittedName>
</protein>
<keyword evidence="6" id="KW-0418">Kinase</keyword>
<name>A0A1N7PEA8_9BACL</name>
<dbReference type="PANTHER" id="PTHR45008">
    <property type="entry name" value="PTS SYSTEM GLUCOSE-SPECIFIC EIIA COMPONENT"/>
    <property type="match status" value="1"/>
</dbReference>
<dbReference type="PANTHER" id="PTHR45008:SF1">
    <property type="entry name" value="PTS SYSTEM GLUCOSE-SPECIFIC EIIA COMPONENT"/>
    <property type="match status" value="1"/>
</dbReference>
<dbReference type="Pfam" id="PF00358">
    <property type="entry name" value="PTS_EIIA_1"/>
    <property type="match status" value="1"/>
</dbReference>
<dbReference type="InterPro" id="IPR001127">
    <property type="entry name" value="PTS_EIIA_1_perm"/>
</dbReference>
<dbReference type="Gene3D" id="2.70.70.10">
    <property type="entry name" value="Glucose Permease (Domain IIA)"/>
    <property type="match status" value="1"/>
</dbReference>
<dbReference type="InterPro" id="IPR050890">
    <property type="entry name" value="PTS_EIIA_component"/>
</dbReference>
<organism evidence="8 9">
    <name type="scientific">Kroppenstedtia eburnea</name>
    <dbReference type="NCBI Taxonomy" id="714067"/>
    <lineage>
        <taxon>Bacteria</taxon>
        <taxon>Bacillati</taxon>
        <taxon>Bacillota</taxon>
        <taxon>Bacilli</taxon>
        <taxon>Bacillales</taxon>
        <taxon>Thermoactinomycetaceae</taxon>
        <taxon>Kroppenstedtia</taxon>
    </lineage>
</organism>
<dbReference type="NCBIfam" id="TIGR00830">
    <property type="entry name" value="PTBA"/>
    <property type="match status" value="1"/>
</dbReference>
<dbReference type="FunFam" id="2.70.70.10:FF:000001">
    <property type="entry name" value="PTS system glucose-specific IIA component"/>
    <property type="match status" value="1"/>
</dbReference>
<accession>A0A1N7PEA8</accession>
<dbReference type="Proteomes" id="UP000186795">
    <property type="component" value="Unassembled WGS sequence"/>
</dbReference>
<dbReference type="GO" id="GO:0009401">
    <property type="term" value="P:phosphoenolpyruvate-dependent sugar phosphotransferase system"/>
    <property type="evidence" value="ECO:0007669"/>
    <property type="project" value="UniProtKB-KW"/>
</dbReference>
<evidence type="ECO:0000256" key="6">
    <source>
        <dbReference type="ARBA" id="ARBA00022777"/>
    </source>
</evidence>
<keyword evidence="9" id="KW-1185">Reference proteome</keyword>
<evidence type="ECO:0000256" key="3">
    <source>
        <dbReference type="ARBA" id="ARBA00022597"/>
    </source>
</evidence>
<dbReference type="GO" id="GO:0005737">
    <property type="term" value="C:cytoplasm"/>
    <property type="evidence" value="ECO:0007669"/>
    <property type="project" value="UniProtKB-SubCell"/>
</dbReference>
<keyword evidence="4" id="KW-0808">Transferase</keyword>
<keyword evidence="5" id="KW-0598">Phosphotransferase system</keyword>
<evidence type="ECO:0000259" key="7">
    <source>
        <dbReference type="PROSITE" id="PS51093"/>
    </source>
</evidence>
<dbReference type="InterPro" id="IPR011055">
    <property type="entry name" value="Dup_hybrid_motif"/>
</dbReference>
<dbReference type="PROSITE" id="PS00371">
    <property type="entry name" value="PTS_EIIA_TYPE_1_HIS"/>
    <property type="match status" value="1"/>
</dbReference>
<feature type="domain" description="PTS EIIA type-1" evidence="7">
    <location>
        <begin position="31"/>
        <end position="135"/>
    </location>
</feature>
<evidence type="ECO:0000313" key="8">
    <source>
        <dbReference type="EMBL" id="SIT08860.1"/>
    </source>
</evidence>
<evidence type="ECO:0000256" key="2">
    <source>
        <dbReference type="ARBA" id="ARBA00022448"/>
    </source>
</evidence>
<evidence type="ECO:0000256" key="5">
    <source>
        <dbReference type="ARBA" id="ARBA00022683"/>
    </source>
</evidence>
<dbReference type="PROSITE" id="PS51093">
    <property type="entry name" value="PTS_EIIA_TYPE_1"/>
    <property type="match status" value="1"/>
</dbReference>
<evidence type="ECO:0000313" key="9">
    <source>
        <dbReference type="Proteomes" id="UP000186795"/>
    </source>
</evidence>
<proteinExistence type="predicted"/>
<evidence type="ECO:0000256" key="1">
    <source>
        <dbReference type="ARBA" id="ARBA00004496"/>
    </source>
</evidence>
<dbReference type="EMBL" id="FTOD01000012">
    <property type="protein sequence ID" value="SIT08860.1"/>
    <property type="molecule type" value="Genomic_DNA"/>
</dbReference>
<dbReference type="OrthoDB" id="92465at2"/>
<comment type="subcellular location">
    <subcellularLocation>
        <location evidence="1">Cytoplasm</location>
    </subcellularLocation>
</comment>
<dbReference type="RefSeq" id="WP_076526085.1">
    <property type="nucleotide sequence ID" value="NZ_CP048103.1"/>
</dbReference>
<dbReference type="GO" id="GO:0016301">
    <property type="term" value="F:kinase activity"/>
    <property type="evidence" value="ECO:0007669"/>
    <property type="project" value="UniProtKB-KW"/>
</dbReference>
<reference evidence="9" key="1">
    <citation type="submission" date="2017-01" db="EMBL/GenBank/DDBJ databases">
        <authorList>
            <person name="Varghese N."/>
            <person name="Submissions S."/>
        </authorList>
    </citation>
    <scope>NUCLEOTIDE SEQUENCE [LARGE SCALE GENOMIC DNA]</scope>
    <source>
        <strain evidence="9">DSM 45196</strain>
    </source>
</reference>
<sequence length="164" mass="17837">MFRNLFGKKQKTLVLAAPLKGKLIPLEKVPDPVFSEKMMGDGTAMEPTEGILCAPVDGEVIQLFHTKHAVGIRTVEGLEVLLHIGLETVAMEGEGFTAEVKEGDQVKTGQPLIRFSLETVREQAKSTVTPMVITNMDRVARLEAKPVEEAEAGDPILEVTLKSS</sequence>